<protein>
    <submittedName>
        <fullName evidence="8">Type IV prepilin peptidase CpaA</fullName>
    </submittedName>
</protein>
<evidence type="ECO:0000313" key="8">
    <source>
        <dbReference type="EMBL" id="BAB52013.1"/>
    </source>
</evidence>
<dbReference type="InterPro" id="IPR052218">
    <property type="entry name" value="Preflagellin_Peptidase"/>
</dbReference>
<evidence type="ECO:0000259" key="7">
    <source>
        <dbReference type="Pfam" id="PF01478"/>
    </source>
</evidence>
<feature type="transmembrane region" description="Helical" evidence="6">
    <location>
        <begin position="60"/>
        <end position="80"/>
    </location>
</feature>
<evidence type="ECO:0000256" key="3">
    <source>
        <dbReference type="ARBA" id="ARBA00022692"/>
    </source>
</evidence>
<keyword evidence="4 6" id="KW-1133">Transmembrane helix</keyword>
<reference evidence="8 9" key="1">
    <citation type="journal article" date="2000" name="DNA Res.">
        <title>Complete genome structure of the nitrogen-fixing symbiotic bacterium Mesorhizobium loti.</title>
        <authorList>
            <person name="Kaneko T."/>
            <person name="Nakamura Y."/>
            <person name="Sato S."/>
            <person name="Asamizu E."/>
            <person name="Kato T."/>
            <person name="Sasamoto S."/>
            <person name="Watanabe A."/>
            <person name="Idesawa K."/>
            <person name="Ishikawa A."/>
            <person name="Kawashima K."/>
            <person name="Kimura T."/>
            <person name="Kishida Y."/>
            <person name="Kiyokawa C."/>
            <person name="Kohara M."/>
            <person name="Matsumoto M."/>
            <person name="Matsuno A."/>
            <person name="Mochizuki Y."/>
            <person name="Nakayama S."/>
            <person name="Nakazaki N."/>
            <person name="Shimpo S."/>
            <person name="Sugimoto M."/>
            <person name="Takeuchi C."/>
            <person name="Yamada M."/>
            <person name="Tabata S."/>
        </authorList>
    </citation>
    <scope>NUCLEOTIDE SEQUENCE [LARGE SCALE GENOMIC DNA]</scope>
    <source>
        <strain evidence="9">LMG 29417 / CECT 9101 / MAFF 303099</strain>
    </source>
</reference>
<dbReference type="InterPro" id="IPR000045">
    <property type="entry name" value="Prepilin_IV_endopep_pep"/>
</dbReference>
<keyword evidence="5 6" id="KW-0472">Membrane</keyword>
<organism evidence="8 9">
    <name type="scientific">Mesorhizobium japonicum (strain LMG 29417 / CECT 9101 / MAFF 303099)</name>
    <name type="common">Mesorhizobium loti (strain MAFF 303099)</name>
    <dbReference type="NCBI Taxonomy" id="266835"/>
    <lineage>
        <taxon>Bacteria</taxon>
        <taxon>Pseudomonadati</taxon>
        <taxon>Pseudomonadota</taxon>
        <taxon>Alphaproteobacteria</taxon>
        <taxon>Hyphomicrobiales</taxon>
        <taxon>Phyllobacteriaceae</taxon>
        <taxon>Mesorhizobium</taxon>
    </lineage>
</organism>
<dbReference type="GO" id="GO:0005886">
    <property type="term" value="C:plasma membrane"/>
    <property type="evidence" value="ECO:0007669"/>
    <property type="project" value="UniProtKB-SubCell"/>
</dbReference>
<name>Q98BF9_RHILO</name>
<dbReference type="eggNOG" id="COG4960">
    <property type="taxonomic scope" value="Bacteria"/>
</dbReference>
<dbReference type="PANTHER" id="PTHR36506:SF1">
    <property type="entry name" value="PREFLAGELLIN PEPTIDASE"/>
    <property type="match status" value="1"/>
</dbReference>
<accession>Q98BF9</accession>
<feature type="domain" description="Prepilin type IV endopeptidase peptidase" evidence="7">
    <location>
        <begin position="12"/>
        <end position="115"/>
    </location>
</feature>
<proteinExistence type="predicted"/>
<keyword evidence="3 6" id="KW-0812">Transmembrane</keyword>
<evidence type="ECO:0000256" key="2">
    <source>
        <dbReference type="ARBA" id="ARBA00022475"/>
    </source>
</evidence>
<evidence type="ECO:0000313" key="9">
    <source>
        <dbReference type="Proteomes" id="UP000000552"/>
    </source>
</evidence>
<sequence length="175" mass="18476">MAPMLEALIFVVFPFCMLFAAISDMLSMTIANRVSVLLVVVFALVAPLTGMEWAAYGWHFAAGALVLAVTFGLFAMGGMGGGDAKLLAATAVWMGLNIHLVEYLVVSTLIGGLLTIAILLYRKSPLAVITGRNPFLRHFAEESVGIPYGIALGLGGLLTYPDSPLMVWALASLAS</sequence>
<evidence type="ECO:0000256" key="5">
    <source>
        <dbReference type="ARBA" id="ARBA00023136"/>
    </source>
</evidence>
<dbReference type="Gene3D" id="1.20.120.1220">
    <property type="match status" value="1"/>
</dbReference>
<gene>
    <name evidence="8" type="ordered locus">mlr5594</name>
</gene>
<dbReference type="EMBL" id="BA000012">
    <property type="protein sequence ID" value="BAB52013.1"/>
    <property type="molecule type" value="Genomic_DNA"/>
</dbReference>
<dbReference type="KEGG" id="mlo:mlr5594"/>
<dbReference type="HOGENOM" id="CLU_057101_9_0_5"/>
<dbReference type="PANTHER" id="PTHR36506">
    <property type="entry name" value="PREFLAGELLIN PEPTIDASE"/>
    <property type="match status" value="1"/>
</dbReference>
<dbReference type="Proteomes" id="UP000000552">
    <property type="component" value="Chromosome"/>
</dbReference>
<comment type="subcellular location">
    <subcellularLocation>
        <location evidence="1">Cell membrane</location>
        <topology evidence="1">Multi-pass membrane protein</topology>
    </subcellularLocation>
</comment>
<keyword evidence="2" id="KW-1003">Cell membrane</keyword>
<evidence type="ECO:0000256" key="1">
    <source>
        <dbReference type="ARBA" id="ARBA00004651"/>
    </source>
</evidence>
<evidence type="ECO:0000256" key="6">
    <source>
        <dbReference type="SAM" id="Phobius"/>
    </source>
</evidence>
<dbReference type="Pfam" id="PF01478">
    <property type="entry name" value="Peptidase_A24"/>
    <property type="match status" value="1"/>
</dbReference>
<evidence type="ECO:0000256" key="4">
    <source>
        <dbReference type="ARBA" id="ARBA00022989"/>
    </source>
</evidence>
<dbReference type="GO" id="GO:0004190">
    <property type="term" value="F:aspartic-type endopeptidase activity"/>
    <property type="evidence" value="ECO:0007669"/>
    <property type="project" value="InterPro"/>
</dbReference>
<dbReference type="AlphaFoldDB" id="Q98BF9"/>
<feature type="transmembrane region" description="Helical" evidence="6">
    <location>
        <begin position="30"/>
        <end position="48"/>
    </location>
</feature>
<feature type="transmembrane region" description="Helical" evidence="6">
    <location>
        <begin position="100"/>
        <end position="121"/>
    </location>
</feature>